<dbReference type="PROSITE" id="PS00061">
    <property type="entry name" value="ADH_SHORT"/>
    <property type="match status" value="1"/>
</dbReference>
<evidence type="ECO:0000256" key="2">
    <source>
        <dbReference type="ARBA" id="ARBA00023221"/>
    </source>
</evidence>
<dbReference type="PANTHER" id="PTHR42879">
    <property type="entry name" value="3-OXOACYL-(ACYL-CARRIER-PROTEIN) REDUCTASE"/>
    <property type="match status" value="1"/>
</dbReference>
<dbReference type="Proteomes" id="UP000660021">
    <property type="component" value="Unassembled WGS sequence"/>
</dbReference>
<dbReference type="InterPro" id="IPR050259">
    <property type="entry name" value="SDR"/>
</dbReference>
<keyword evidence="2" id="KW-0753">Steroid metabolism</keyword>
<evidence type="ECO:0000313" key="5">
    <source>
        <dbReference type="Proteomes" id="UP000660021"/>
    </source>
</evidence>
<protein>
    <submittedName>
        <fullName evidence="4">SDR family oxidoreductase</fullName>
    </submittedName>
</protein>
<dbReference type="Pfam" id="PF00106">
    <property type="entry name" value="adh_short"/>
    <property type="match status" value="1"/>
</dbReference>
<comment type="similarity">
    <text evidence="1 3">Belongs to the short-chain dehydrogenases/reductases (SDR) family.</text>
</comment>
<evidence type="ECO:0000256" key="1">
    <source>
        <dbReference type="ARBA" id="ARBA00006484"/>
    </source>
</evidence>
<dbReference type="RefSeq" id="WP_101694009.1">
    <property type="nucleotide sequence ID" value="NZ_JACOPR010000001.1"/>
</dbReference>
<dbReference type="PRINTS" id="PR00080">
    <property type="entry name" value="SDRFAMILY"/>
</dbReference>
<dbReference type="CDD" id="cd05233">
    <property type="entry name" value="SDR_c"/>
    <property type="match status" value="1"/>
</dbReference>
<dbReference type="PANTHER" id="PTHR42879:SF2">
    <property type="entry name" value="3-OXOACYL-[ACYL-CARRIER-PROTEIN] REDUCTASE FABG"/>
    <property type="match status" value="1"/>
</dbReference>
<dbReference type="InterPro" id="IPR002347">
    <property type="entry name" value="SDR_fam"/>
</dbReference>
<evidence type="ECO:0000313" key="4">
    <source>
        <dbReference type="EMBL" id="MBC5729525.1"/>
    </source>
</evidence>
<reference evidence="4 5" key="1">
    <citation type="submission" date="2020-08" db="EMBL/GenBank/DDBJ databases">
        <title>Genome public.</title>
        <authorList>
            <person name="Liu C."/>
            <person name="Sun Q."/>
        </authorList>
    </citation>
    <scope>NUCLEOTIDE SEQUENCE [LARGE SCALE GENOMIC DNA]</scope>
    <source>
        <strain evidence="4 5">New-38</strain>
    </source>
</reference>
<gene>
    <name evidence="4" type="ORF">H8S34_01570</name>
</gene>
<accession>A0ABR7HPR4</accession>
<dbReference type="SUPFAM" id="SSF51735">
    <property type="entry name" value="NAD(P)-binding Rossmann-fold domains"/>
    <property type="match status" value="1"/>
</dbReference>
<keyword evidence="5" id="KW-1185">Reference proteome</keyword>
<name>A0ABR7HPR4_9FIRM</name>
<dbReference type="InterPro" id="IPR020904">
    <property type="entry name" value="Sc_DH/Rdtase_CS"/>
</dbReference>
<evidence type="ECO:0000256" key="3">
    <source>
        <dbReference type="RuleBase" id="RU000363"/>
    </source>
</evidence>
<keyword evidence="2" id="KW-0443">Lipid metabolism</keyword>
<dbReference type="InterPro" id="IPR036291">
    <property type="entry name" value="NAD(P)-bd_dom_sf"/>
</dbReference>
<dbReference type="EMBL" id="JACOPR010000001">
    <property type="protein sequence ID" value="MBC5729525.1"/>
    <property type="molecule type" value="Genomic_DNA"/>
</dbReference>
<dbReference type="PRINTS" id="PR00081">
    <property type="entry name" value="GDHRDH"/>
</dbReference>
<proteinExistence type="inferred from homology"/>
<organism evidence="4 5">
    <name type="scientific">Pseudoflavonifractor hominis</name>
    <dbReference type="NCBI Taxonomy" id="2763059"/>
    <lineage>
        <taxon>Bacteria</taxon>
        <taxon>Bacillati</taxon>
        <taxon>Bacillota</taxon>
        <taxon>Clostridia</taxon>
        <taxon>Eubacteriales</taxon>
        <taxon>Oscillospiraceae</taxon>
        <taxon>Pseudoflavonifractor</taxon>
    </lineage>
</organism>
<comment type="caution">
    <text evidence="4">The sequence shown here is derived from an EMBL/GenBank/DDBJ whole genome shotgun (WGS) entry which is preliminary data.</text>
</comment>
<dbReference type="Gene3D" id="3.40.50.720">
    <property type="entry name" value="NAD(P)-binding Rossmann-like Domain"/>
    <property type="match status" value="1"/>
</dbReference>
<sequence length="242" mass="25902">MEFEGKVAVVTGAGQGLGAGFAKDFARQGAKVVLLGRTLSKVEKVAEEIKAEGGWALALGCDVGDRDQVKASFERIFAEVGGVDILVNNAAYHRSLSVLDTSMEEWDKHINSNLNGTFYCIKAVLPGMVERRYGKIINISSSGAKLFFPGFGAYAASKGGIVSLTQILSEEVKNYNINVNAIYLGMTNTEHTRERIDSDPAVTVKLDEMLQVDEVSKVVCFLASDAAAPIMGAAIDVFGKKA</sequence>